<dbReference type="Proteomes" id="UP000215086">
    <property type="component" value="Chromosome"/>
</dbReference>
<dbReference type="AlphaFoldDB" id="A0A286RB78"/>
<feature type="transmembrane region" description="Helical" evidence="1">
    <location>
        <begin position="72"/>
        <end position="93"/>
    </location>
</feature>
<keyword evidence="3" id="KW-1185">Reference proteome</keyword>
<keyword evidence="1" id="KW-0472">Membrane</keyword>
<organism evidence="2 3">
    <name type="scientific">Thermogutta terrifontis</name>
    <dbReference type="NCBI Taxonomy" id="1331910"/>
    <lineage>
        <taxon>Bacteria</taxon>
        <taxon>Pseudomonadati</taxon>
        <taxon>Planctomycetota</taxon>
        <taxon>Planctomycetia</taxon>
        <taxon>Pirellulales</taxon>
        <taxon>Thermoguttaceae</taxon>
        <taxon>Thermogutta</taxon>
    </lineage>
</organism>
<name>A0A286RB78_9BACT</name>
<gene>
    <name evidence="2" type="ORF">THTE_0609</name>
</gene>
<evidence type="ECO:0000313" key="3">
    <source>
        <dbReference type="Proteomes" id="UP000215086"/>
    </source>
</evidence>
<feature type="transmembrane region" description="Helical" evidence="1">
    <location>
        <begin position="44"/>
        <end position="65"/>
    </location>
</feature>
<accession>A0A286RB78</accession>
<sequence length="176" mass="19026">MRQTLGMQTWSGALTIGSFIVISLTGILMFFHINIGLVKLAHEWLSWVFVVAAICHAIVHWKLLLGYFRNRAALALMVPILVLGGLSLIPAGGNGPTHPLVQVMARLERAPLESVAKLGESDPSAVIQTLKASGIAVETAGQTIAEIANKNGKRPMDVLLILFSDRSLTQHKSRRG</sequence>
<feature type="transmembrane region" description="Helical" evidence="1">
    <location>
        <begin position="12"/>
        <end position="32"/>
    </location>
</feature>
<keyword evidence="1" id="KW-1133">Transmembrane helix</keyword>
<dbReference type="EMBL" id="CP018477">
    <property type="protein sequence ID" value="ASV73211.1"/>
    <property type="molecule type" value="Genomic_DNA"/>
</dbReference>
<dbReference type="KEGG" id="ttf:THTE_0609"/>
<evidence type="ECO:0000313" key="2">
    <source>
        <dbReference type="EMBL" id="ASV73211.1"/>
    </source>
</evidence>
<dbReference type="OrthoDB" id="5363112at2"/>
<evidence type="ECO:0000256" key="1">
    <source>
        <dbReference type="SAM" id="Phobius"/>
    </source>
</evidence>
<keyword evidence="1" id="KW-0812">Transmembrane</keyword>
<proteinExistence type="predicted"/>
<protein>
    <submittedName>
        <fullName evidence="2">Uncharacterized protein</fullName>
    </submittedName>
</protein>
<reference evidence="2 3" key="1">
    <citation type="journal article" name="Front. Microbiol.">
        <title>Sugar Metabolism of the First Thermophilic Planctomycete Thermogutta terrifontis: Comparative Genomic and Transcriptomic Approaches.</title>
        <authorList>
            <person name="Elcheninov A.G."/>
            <person name="Menzel P."/>
            <person name="Gudbergsdottir S.R."/>
            <person name="Slesarev A.I."/>
            <person name="Kadnikov V.V."/>
            <person name="Krogh A."/>
            <person name="Bonch-Osmolovskaya E.A."/>
            <person name="Peng X."/>
            <person name="Kublanov I.V."/>
        </authorList>
    </citation>
    <scope>NUCLEOTIDE SEQUENCE [LARGE SCALE GENOMIC DNA]</scope>
    <source>
        <strain evidence="2 3">R1</strain>
    </source>
</reference>
<dbReference type="RefSeq" id="WP_095413890.1">
    <property type="nucleotide sequence ID" value="NZ_CP018477.1"/>
</dbReference>